<name>A0A8B8BNY4_CRAVI</name>
<proteinExistence type="predicted"/>
<evidence type="ECO:0000313" key="1">
    <source>
        <dbReference type="Proteomes" id="UP000694844"/>
    </source>
</evidence>
<dbReference type="Proteomes" id="UP000694844">
    <property type="component" value="Chromosome 9"/>
</dbReference>
<gene>
    <name evidence="2" type="primary">LOC111111753</name>
</gene>
<dbReference type="AlphaFoldDB" id="A0A8B8BNY4"/>
<keyword evidence="1" id="KW-1185">Reference proteome</keyword>
<dbReference type="GeneID" id="111111753"/>
<dbReference type="KEGG" id="cvn:111111753"/>
<accession>A0A8B8BNY4</accession>
<dbReference type="RefSeq" id="XP_022304601.1">
    <property type="nucleotide sequence ID" value="XM_022448893.1"/>
</dbReference>
<protein>
    <submittedName>
        <fullName evidence="2">Uncharacterized protein LOC111111753</fullName>
    </submittedName>
</protein>
<organism evidence="1 2">
    <name type="scientific">Crassostrea virginica</name>
    <name type="common">Eastern oyster</name>
    <dbReference type="NCBI Taxonomy" id="6565"/>
    <lineage>
        <taxon>Eukaryota</taxon>
        <taxon>Metazoa</taxon>
        <taxon>Spiralia</taxon>
        <taxon>Lophotrochozoa</taxon>
        <taxon>Mollusca</taxon>
        <taxon>Bivalvia</taxon>
        <taxon>Autobranchia</taxon>
        <taxon>Pteriomorphia</taxon>
        <taxon>Ostreida</taxon>
        <taxon>Ostreoidea</taxon>
        <taxon>Ostreidae</taxon>
        <taxon>Crassostrea</taxon>
    </lineage>
</organism>
<sequence>MFSYNMRQASGGIGISWDFLCSYLTQQTKRTGCCVLRTPTILIIPEPQYLILSTSPVFATGGTLSTTTTGLILRILWGILVTLGLDFVKWRCKNIVCFHNRLPIIGKLWGELFYGVSSELSGRLL</sequence>
<evidence type="ECO:0000313" key="2">
    <source>
        <dbReference type="RefSeq" id="XP_022304601.1"/>
    </source>
</evidence>
<reference evidence="2" key="1">
    <citation type="submission" date="2025-08" db="UniProtKB">
        <authorList>
            <consortium name="RefSeq"/>
        </authorList>
    </citation>
    <scope>IDENTIFICATION</scope>
    <source>
        <tissue evidence="2">Whole sample</tissue>
    </source>
</reference>